<evidence type="ECO:0000313" key="6">
    <source>
        <dbReference type="Proteomes" id="UP001497525"/>
    </source>
</evidence>
<dbReference type="InterPro" id="IPR039034">
    <property type="entry name" value="INPP4"/>
</dbReference>
<reference evidence="5" key="1">
    <citation type="submission" date="2024-06" db="EMBL/GenBank/DDBJ databases">
        <authorList>
            <person name="Liu X."/>
            <person name="Lenzi L."/>
            <person name="Haldenby T S."/>
            <person name="Uol C."/>
        </authorList>
    </citation>
    <scope>NUCLEOTIDE SEQUENCE</scope>
</reference>
<proteinExistence type="predicted"/>
<dbReference type="SUPFAM" id="SSF49562">
    <property type="entry name" value="C2 domain (Calcium/lipid-binding domain, CaLB)"/>
    <property type="match status" value="1"/>
</dbReference>
<dbReference type="SUPFAM" id="SSF50729">
    <property type="entry name" value="PH domain-like"/>
    <property type="match status" value="1"/>
</dbReference>
<dbReference type="InterPro" id="IPR001849">
    <property type="entry name" value="PH_domain"/>
</dbReference>
<dbReference type="EMBL" id="CAXLJL010000156">
    <property type="protein sequence ID" value="CAL5133269.1"/>
    <property type="molecule type" value="Genomic_DNA"/>
</dbReference>
<dbReference type="PANTHER" id="PTHR12187:SF11">
    <property type="entry name" value="PHOSPHATIDYLINOSITOL-3,4-BISPHOSPHATE 4-PHOSPHATASE"/>
    <property type="match status" value="1"/>
</dbReference>
<dbReference type="PROSITE" id="PS50003">
    <property type="entry name" value="PH_DOMAIN"/>
    <property type="match status" value="1"/>
</dbReference>
<evidence type="ECO:0000256" key="3">
    <source>
        <dbReference type="SAM" id="MobiDB-lite"/>
    </source>
</evidence>
<dbReference type="PANTHER" id="PTHR12187">
    <property type="entry name" value="AGAP000124-PA"/>
    <property type="match status" value="1"/>
</dbReference>
<organism evidence="5 6">
    <name type="scientific">Calicophoron daubneyi</name>
    <name type="common">Rumen fluke</name>
    <name type="synonym">Paramphistomum daubneyi</name>
    <dbReference type="NCBI Taxonomy" id="300641"/>
    <lineage>
        <taxon>Eukaryota</taxon>
        <taxon>Metazoa</taxon>
        <taxon>Spiralia</taxon>
        <taxon>Lophotrochozoa</taxon>
        <taxon>Platyhelminthes</taxon>
        <taxon>Trematoda</taxon>
        <taxon>Digenea</taxon>
        <taxon>Plagiorchiida</taxon>
        <taxon>Pronocephalata</taxon>
        <taxon>Paramphistomoidea</taxon>
        <taxon>Paramphistomidae</taxon>
        <taxon>Calicophoron</taxon>
    </lineage>
</organism>
<feature type="region of interest" description="Disordered" evidence="3">
    <location>
        <begin position="798"/>
        <end position="822"/>
    </location>
</feature>
<gene>
    <name evidence="5" type="ORF">CDAUBV1_LOCUS6532</name>
</gene>
<dbReference type="AlphaFoldDB" id="A0AAV2T848"/>
<evidence type="ECO:0000259" key="4">
    <source>
        <dbReference type="PROSITE" id="PS50003"/>
    </source>
</evidence>
<dbReference type="Gene3D" id="2.30.29.30">
    <property type="entry name" value="Pleckstrin-homology domain (PH domain)/Phosphotyrosine-binding domain (PTB)"/>
    <property type="match status" value="1"/>
</dbReference>
<feature type="domain" description="PH" evidence="4">
    <location>
        <begin position="16"/>
        <end position="120"/>
    </location>
</feature>
<evidence type="ECO:0000256" key="1">
    <source>
        <dbReference type="ARBA" id="ARBA00022801"/>
    </source>
</evidence>
<evidence type="ECO:0000313" key="5">
    <source>
        <dbReference type="EMBL" id="CAL5133269.1"/>
    </source>
</evidence>
<dbReference type="SMART" id="SM00233">
    <property type="entry name" value="PH"/>
    <property type="match status" value="1"/>
</dbReference>
<dbReference type="InterPro" id="IPR035892">
    <property type="entry name" value="C2_domain_sf"/>
</dbReference>
<dbReference type="GO" id="GO:0005737">
    <property type="term" value="C:cytoplasm"/>
    <property type="evidence" value="ECO:0007669"/>
    <property type="project" value="TreeGrafter"/>
</dbReference>
<dbReference type="Proteomes" id="UP001497525">
    <property type="component" value="Unassembled WGS sequence"/>
</dbReference>
<evidence type="ECO:0000256" key="2">
    <source>
        <dbReference type="ARBA" id="ARBA00023098"/>
    </source>
</evidence>
<dbReference type="InterPro" id="IPR011993">
    <property type="entry name" value="PH-like_dom_sf"/>
</dbReference>
<comment type="caution">
    <text evidence="5">The sequence shown here is derived from an EMBL/GenBank/DDBJ whole genome shotgun (WGS) entry which is preliminary data.</text>
</comment>
<dbReference type="GO" id="GO:0016316">
    <property type="term" value="F:phosphatidylinositol-3,4-bisphosphate 4-phosphatase activity"/>
    <property type="evidence" value="ECO:0007669"/>
    <property type="project" value="InterPro"/>
</dbReference>
<sequence>MRFNHAQIGPVSAQWNSVFEGILLCKQKIDSRRRHGVVFSEHWCRLKGNILVLCRSPNRTCVDVDAVIFLERFTVARVHEEDVPYAFRLNFDAGDAPVVLIARSDAEADAWCQHLKEAQLSPILRRIGVIREELKNATGLDFLDSSAASVTERKKISATDEVTGSSDPRGLEITLSCENLALPGLSSKEEPNAHIIVSICTPPETAWKKVGTTEVIEKCRNPVFLKTIYLRSDLISEKTRVRFLLLDLRDINSHLGVQIGTVITMADQLMNNPSLPMVINDVILGKPLPIQSPSGPARMLISSRRYNPSLEHKSQPNRNILALNYACDNLLSKRYSFQHTLGERMHVVEFMGESRLCFDFPVEYLKSLLKREHLVYDSLSRTGSSNPLLESLRKERLITMKQVLEQYEVALRHLVDCSGNGYKPCWARSNPRLDFVPTNLHINQIAVTDADGEVVSSQNIVSVGVFSVPSRSYKSGGLFRNVANTMGYPQPYPPTHLSVRLMGVESPIASTACLIESTSQGKAMSLLYRGAGLLAVLRADLKNLVQRLTARDQAGPLAERIQKALTNMRNIFNDPLLRTMEPGEAINAETANLFNLLNDMSSFDKLECASPTTAESEGKPINKPVGDRAMLLNSIDKAGERLAVEVDRTWDAAAERLWFHVFDAMVSLIKQEGTAEFGLTPAALVSEAERTSVASLGLVTDNCLTALSVIYDAFSYRHHACVCQALTSLLAGLTASIPLWNRTRWEQFAVCGILAGFEGLVSCFGNELGMIEDWAWAIEQLANLRIILRPSQVRNSDESVRSDSKVNSEFSNSGSDTTSTRTVSTPTAKIVSIHECELTVPWSVWTSAPKEIQSRGRVRFRIHPVSFIVGINEQQSLAEKFDKTGVQQAVNNQGLVSLELYFDRYIKHYGAPPKSYSNQDICDLLANIRHILTPPLPTKPVELLELASEIVQAFGGLRFTSCKSAKDRTAMSVTLEQARWLRNAEGMDESNFLPALKCIRSIGLRLENVWKNTGVRKYAFNRLQLLSFPRLYRPPTGTFAPGLMT</sequence>
<accession>A0AAV2T848</accession>
<protein>
    <recommendedName>
        <fullName evidence="4">PH domain-containing protein</fullName>
    </recommendedName>
</protein>
<name>A0AAV2T848_CALDB</name>
<feature type="compositionally biased region" description="Low complexity" evidence="3">
    <location>
        <begin position="813"/>
        <end position="822"/>
    </location>
</feature>
<keyword evidence="1" id="KW-0378">Hydrolase</keyword>
<keyword evidence="2" id="KW-0443">Lipid metabolism</keyword>